<organism evidence="1 2">
    <name type="scientific">Vannielia litorea</name>
    <dbReference type="NCBI Taxonomy" id="1217970"/>
    <lineage>
        <taxon>Bacteria</taxon>
        <taxon>Pseudomonadati</taxon>
        <taxon>Pseudomonadota</taxon>
        <taxon>Alphaproteobacteria</taxon>
        <taxon>Rhodobacterales</taxon>
        <taxon>Paracoccaceae</taxon>
        <taxon>Vannielia</taxon>
    </lineage>
</organism>
<evidence type="ECO:0000313" key="2">
    <source>
        <dbReference type="Proteomes" id="UP000184932"/>
    </source>
</evidence>
<reference evidence="2" key="1">
    <citation type="submission" date="2016-11" db="EMBL/GenBank/DDBJ databases">
        <authorList>
            <person name="Varghese N."/>
            <person name="Submissions S."/>
        </authorList>
    </citation>
    <scope>NUCLEOTIDE SEQUENCE [LARGE SCALE GENOMIC DNA]</scope>
    <source>
        <strain evidence="2">DSM 29440</strain>
    </source>
</reference>
<accession>A0A1N6DZC1</accession>
<protein>
    <recommendedName>
        <fullName evidence="3">YdhG-like domain-containing protein</fullName>
    </recommendedName>
</protein>
<dbReference type="Proteomes" id="UP000184932">
    <property type="component" value="Unassembled WGS sequence"/>
</dbReference>
<name>A0A1N6DZC1_9RHOB</name>
<proteinExistence type="predicted"/>
<dbReference type="STRING" id="1217970.SAMN05444002_0165"/>
<dbReference type="EMBL" id="FSRL01000001">
    <property type="protein sequence ID" value="SIN76057.1"/>
    <property type="molecule type" value="Genomic_DNA"/>
</dbReference>
<dbReference type="AlphaFoldDB" id="A0A1N6DZC1"/>
<dbReference type="SUPFAM" id="SSF159888">
    <property type="entry name" value="YdhG-like"/>
    <property type="match status" value="1"/>
</dbReference>
<sequence>MEATFAAFPAASRKPLLHLRAMIFDVACATPGVGALEESLKWGQPSYATVETGAGSPIRLGCPKAGGHALYVPCTTRIIPDFRALFPKAFHYEGSRAVLFEDSVNHDEEPLRLLIASALTYHARKKAHAR</sequence>
<gene>
    <name evidence="1" type="ORF">SAMN05444002_0165</name>
</gene>
<evidence type="ECO:0000313" key="1">
    <source>
        <dbReference type="EMBL" id="SIN76057.1"/>
    </source>
</evidence>
<evidence type="ECO:0008006" key="3">
    <source>
        <dbReference type="Google" id="ProtNLM"/>
    </source>
</evidence>
<keyword evidence="2" id="KW-1185">Reference proteome</keyword>